<gene>
    <name evidence="3" type="ORF">D3875_07855</name>
</gene>
<comment type="caution">
    <text evidence="3">The sequence shown here is derived from an EMBL/GenBank/DDBJ whole genome shotgun (WGS) entry which is preliminary data.</text>
</comment>
<dbReference type="Proteomes" id="UP000286287">
    <property type="component" value="Unassembled WGS sequence"/>
</dbReference>
<dbReference type="NCBIfam" id="TIGR01764">
    <property type="entry name" value="excise"/>
    <property type="match status" value="1"/>
</dbReference>
<evidence type="ECO:0000256" key="1">
    <source>
        <dbReference type="SAM" id="MobiDB-lite"/>
    </source>
</evidence>
<dbReference type="AlphaFoldDB" id="A0A418V5V1"/>
<dbReference type="EMBL" id="QYUJ01000014">
    <property type="protein sequence ID" value="RJF71494.1"/>
    <property type="molecule type" value="Genomic_DNA"/>
</dbReference>
<feature type="domain" description="Helix-turn-helix" evidence="2">
    <location>
        <begin position="45"/>
        <end position="94"/>
    </location>
</feature>
<evidence type="ECO:0000259" key="2">
    <source>
        <dbReference type="Pfam" id="PF12728"/>
    </source>
</evidence>
<keyword evidence="3" id="KW-0238">DNA-binding</keyword>
<proteinExistence type="predicted"/>
<dbReference type="Pfam" id="PF12728">
    <property type="entry name" value="HTH_17"/>
    <property type="match status" value="1"/>
</dbReference>
<evidence type="ECO:0000313" key="3">
    <source>
        <dbReference type="EMBL" id="RJF71494.1"/>
    </source>
</evidence>
<dbReference type="InterPro" id="IPR010093">
    <property type="entry name" value="SinI_DNA-bd"/>
</dbReference>
<protein>
    <submittedName>
        <fullName evidence="3">DNA-binding protein</fullName>
    </submittedName>
</protein>
<sequence>MPGHLPMLPQLAQGVPRRPLKSTGFSESARRKSMETTPPMITPELLNVQQTAQLLNIGRNRVYEMGNSKQLPCIRLGNSLRFPHQALLKWIEQQVQEAQ</sequence>
<accession>A0A418V5V1</accession>
<organism evidence="3 4">
    <name type="scientific">Deinococcus cavernae</name>
    <dbReference type="NCBI Taxonomy" id="2320857"/>
    <lineage>
        <taxon>Bacteria</taxon>
        <taxon>Thermotogati</taxon>
        <taxon>Deinococcota</taxon>
        <taxon>Deinococci</taxon>
        <taxon>Deinococcales</taxon>
        <taxon>Deinococcaceae</taxon>
        <taxon>Deinococcus</taxon>
    </lineage>
</organism>
<evidence type="ECO:0000313" key="4">
    <source>
        <dbReference type="Proteomes" id="UP000286287"/>
    </source>
</evidence>
<keyword evidence="4" id="KW-1185">Reference proteome</keyword>
<dbReference type="InterPro" id="IPR041657">
    <property type="entry name" value="HTH_17"/>
</dbReference>
<reference evidence="3 4" key="1">
    <citation type="submission" date="2018-09" db="EMBL/GenBank/DDBJ databases">
        <authorList>
            <person name="Zhu H."/>
        </authorList>
    </citation>
    <scope>NUCLEOTIDE SEQUENCE [LARGE SCALE GENOMIC DNA]</scope>
    <source>
        <strain evidence="3 4">K2S05-167</strain>
    </source>
</reference>
<feature type="region of interest" description="Disordered" evidence="1">
    <location>
        <begin position="1"/>
        <end position="41"/>
    </location>
</feature>
<name>A0A418V5V1_9DEIO</name>
<dbReference type="GO" id="GO:0003677">
    <property type="term" value="F:DNA binding"/>
    <property type="evidence" value="ECO:0007669"/>
    <property type="project" value="UniProtKB-KW"/>
</dbReference>